<dbReference type="GeneTree" id="ENSGT00940000159121"/>
<evidence type="ECO:0000256" key="4">
    <source>
        <dbReference type="ARBA" id="ARBA00022527"/>
    </source>
</evidence>
<keyword evidence="11" id="KW-0131">Cell cycle</keyword>
<protein>
    <recommendedName>
        <fullName evidence="15">Serine/threonine-protein kinase PLK</fullName>
        <ecNumber evidence="15">2.7.11.21</ecNumber>
    </recommendedName>
    <alternativeName>
        <fullName evidence="15">Polo-like kinase</fullName>
    </alternativeName>
</protein>
<evidence type="ECO:0000256" key="1">
    <source>
        <dbReference type="ARBA" id="ARBA00004300"/>
    </source>
</evidence>
<evidence type="ECO:0000256" key="14">
    <source>
        <dbReference type="PROSITE-ProRule" id="PRU10141"/>
    </source>
</evidence>
<evidence type="ECO:0000256" key="8">
    <source>
        <dbReference type="ARBA" id="ARBA00022777"/>
    </source>
</evidence>
<comment type="catalytic activity">
    <reaction evidence="13">
        <text>L-seryl-[protein] + ATP = O-phospho-L-seryl-[protein] + ADP + H(+)</text>
        <dbReference type="Rhea" id="RHEA:17989"/>
        <dbReference type="Rhea" id="RHEA-COMP:9863"/>
        <dbReference type="Rhea" id="RHEA-COMP:11604"/>
        <dbReference type="ChEBI" id="CHEBI:15378"/>
        <dbReference type="ChEBI" id="CHEBI:29999"/>
        <dbReference type="ChEBI" id="CHEBI:30616"/>
        <dbReference type="ChEBI" id="CHEBI:83421"/>
        <dbReference type="ChEBI" id="CHEBI:456216"/>
        <dbReference type="EC" id="2.7.11.21"/>
    </reaction>
</comment>
<dbReference type="PROSITE" id="PS00108">
    <property type="entry name" value="PROTEIN_KINASE_ST"/>
    <property type="match status" value="1"/>
</dbReference>
<feature type="region of interest" description="Disordered" evidence="16">
    <location>
        <begin position="1"/>
        <end position="25"/>
    </location>
</feature>
<keyword evidence="4 15" id="KW-0723">Serine/threonine-protein kinase</keyword>
<reference evidence="19" key="2">
    <citation type="submission" date="2025-09" db="UniProtKB">
        <authorList>
            <consortium name="Ensembl"/>
        </authorList>
    </citation>
    <scope>IDENTIFICATION</scope>
</reference>
<dbReference type="FunFam" id="3.30.1120.30:FF:000002">
    <property type="entry name" value="Serine/threonine-protein kinase PLK"/>
    <property type="match status" value="1"/>
</dbReference>
<dbReference type="EC" id="2.7.11.21" evidence="15"/>
<evidence type="ECO:0000256" key="9">
    <source>
        <dbReference type="ARBA" id="ARBA00022840"/>
    </source>
</evidence>
<comment type="subcellular location">
    <subcellularLocation>
        <location evidence="1">Cytoplasm</location>
        <location evidence="1">Cytoskeleton</location>
        <location evidence="1">Microtubule organizing center</location>
        <location evidence="1">Centrosome</location>
    </subcellularLocation>
    <subcellularLocation>
        <location evidence="2">Nucleus</location>
        <location evidence="2">Nucleolus</location>
    </subcellularLocation>
</comment>
<sequence>MNPNIFKPCPEREVIPPTKPNRTKSEQIKPELAQVVTDSKTGKSYSKGKLLGKGGFARCYEMTDLSNKKMYAVKVIPQSRVSKPHQRDKITNEIELHKTLHHKHVVKFSHHFEDQDNIYIFLELCSRKSLAHIWKARHTLTDPEVRYYLRQIISGLKYLHNRGILHRDLKLGNFFVNENMELRLGDFGLAAKLETVEQRKKTICGTPNYLAPEVLNRQGHGTESDIWSLGCVMYTLMCGNPPFETLDLKETYKCIKEVKYNLPSTLSPAAQKLISSILQKNPSDRLTLDQILNHQFFTKAFTPDKLPPSSCVTVPELNLPSPAKKFFTKMAKSLFGKRKSKGKHCACEDGVTPAAIAESAMKVLNSCLSAMPAGDLSSSPATRNPPCPSRPKSFIWVTKWVDYSNKYGFGYQLSNQDIGVLFNEGTHLSLCDQTVHYCMTNNKHFTFQASALPEQLCSQKQIVELMANYMEQNLMEGGDLHCEDQPPSQPPLLLQWVKTDHALVMLFSNSTLQVNFYTDHTKIILCKSSGSYLLTYISRERVSNTYLLSMLSEMGCSAELQHRMRYVVQLLEHHADS</sequence>
<evidence type="ECO:0000256" key="11">
    <source>
        <dbReference type="ARBA" id="ARBA00023306"/>
    </source>
</evidence>
<reference evidence="19" key="1">
    <citation type="submission" date="2025-08" db="UniProtKB">
        <authorList>
            <consortium name="Ensembl"/>
        </authorList>
    </citation>
    <scope>IDENTIFICATION</scope>
</reference>
<evidence type="ECO:0000256" key="15">
    <source>
        <dbReference type="RuleBase" id="RU361162"/>
    </source>
</evidence>
<evidence type="ECO:0000256" key="12">
    <source>
        <dbReference type="ARBA" id="ARBA00047802"/>
    </source>
</evidence>
<dbReference type="InterPro" id="IPR033695">
    <property type="entry name" value="POLO_box_2"/>
</dbReference>
<dbReference type="Gene3D" id="1.10.510.10">
    <property type="entry name" value="Transferase(Phosphotransferase) domain 1"/>
    <property type="match status" value="1"/>
</dbReference>
<keyword evidence="6" id="KW-0677">Repeat</keyword>
<organism evidence="19 20">
    <name type="scientific">Salmo trutta</name>
    <name type="common">Brown trout</name>
    <dbReference type="NCBI Taxonomy" id="8032"/>
    <lineage>
        <taxon>Eukaryota</taxon>
        <taxon>Metazoa</taxon>
        <taxon>Chordata</taxon>
        <taxon>Craniata</taxon>
        <taxon>Vertebrata</taxon>
        <taxon>Euteleostomi</taxon>
        <taxon>Actinopterygii</taxon>
        <taxon>Neopterygii</taxon>
        <taxon>Teleostei</taxon>
        <taxon>Protacanthopterygii</taxon>
        <taxon>Salmoniformes</taxon>
        <taxon>Salmonidae</taxon>
        <taxon>Salmoninae</taxon>
        <taxon>Salmo</taxon>
    </lineage>
</organism>
<dbReference type="GO" id="GO:0090166">
    <property type="term" value="P:Golgi disassembly"/>
    <property type="evidence" value="ECO:0007669"/>
    <property type="project" value="TreeGrafter"/>
</dbReference>
<evidence type="ECO:0000256" key="5">
    <source>
        <dbReference type="ARBA" id="ARBA00022679"/>
    </source>
</evidence>
<dbReference type="FunFam" id="3.30.200.20:FF:000091">
    <property type="entry name" value="Serine/threonine-protein kinase PLK"/>
    <property type="match status" value="1"/>
</dbReference>
<feature type="domain" description="POLO box" evidence="18">
    <location>
        <begin position="492"/>
        <end position="576"/>
    </location>
</feature>
<dbReference type="SUPFAM" id="SSF56112">
    <property type="entry name" value="Protein kinase-like (PK-like)"/>
    <property type="match status" value="1"/>
</dbReference>
<dbReference type="GO" id="GO:0000922">
    <property type="term" value="C:spindle pole"/>
    <property type="evidence" value="ECO:0007669"/>
    <property type="project" value="TreeGrafter"/>
</dbReference>
<evidence type="ECO:0000256" key="16">
    <source>
        <dbReference type="SAM" id="MobiDB-lite"/>
    </source>
</evidence>
<dbReference type="GO" id="GO:0005730">
    <property type="term" value="C:nucleolus"/>
    <property type="evidence" value="ECO:0007669"/>
    <property type="project" value="UniProtKB-SubCell"/>
</dbReference>
<dbReference type="GO" id="GO:0005737">
    <property type="term" value="C:cytoplasm"/>
    <property type="evidence" value="ECO:0007669"/>
    <property type="project" value="TreeGrafter"/>
</dbReference>
<evidence type="ECO:0000256" key="3">
    <source>
        <dbReference type="ARBA" id="ARBA00022490"/>
    </source>
</evidence>
<dbReference type="GO" id="GO:0004674">
    <property type="term" value="F:protein serine/threonine kinase activity"/>
    <property type="evidence" value="ECO:0007669"/>
    <property type="project" value="UniProtKB-KW"/>
</dbReference>
<keyword evidence="8 15" id="KW-0418">Kinase</keyword>
<dbReference type="Ensembl" id="ENSSTUT00000086871.1">
    <property type="protein sequence ID" value="ENSSTUP00000081624.1"/>
    <property type="gene ID" value="ENSSTUG00000035884.1"/>
</dbReference>
<dbReference type="GO" id="GO:0005524">
    <property type="term" value="F:ATP binding"/>
    <property type="evidence" value="ECO:0007669"/>
    <property type="project" value="UniProtKB-UniRule"/>
</dbReference>
<keyword evidence="3" id="KW-0963">Cytoplasm</keyword>
<dbReference type="PANTHER" id="PTHR24345">
    <property type="entry name" value="SERINE/THREONINE-PROTEIN KINASE PLK"/>
    <property type="match status" value="1"/>
</dbReference>
<dbReference type="InterPro" id="IPR017441">
    <property type="entry name" value="Protein_kinase_ATP_BS"/>
</dbReference>
<dbReference type="InterPro" id="IPR033701">
    <property type="entry name" value="POLO_box_1"/>
</dbReference>
<dbReference type="GO" id="GO:0044819">
    <property type="term" value="P:mitotic G1/S transition checkpoint signaling"/>
    <property type="evidence" value="ECO:0007669"/>
    <property type="project" value="TreeGrafter"/>
</dbReference>
<dbReference type="InterPro" id="IPR011009">
    <property type="entry name" value="Kinase-like_dom_sf"/>
</dbReference>
<dbReference type="InterPro" id="IPR008271">
    <property type="entry name" value="Ser/Thr_kinase_AS"/>
</dbReference>
<dbReference type="Pfam" id="PF00069">
    <property type="entry name" value="Pkinase"/>
    <property type="match status" value="1"/>
</dbReference>
<dbReference type="SUPFAM" id="SSF82615">
    <property type="entry name" value="Polo-box domain"/>
    <property type="match status" value="2"/>
</dbReference>
<dbReference type="Proteomes" id="UP000472277">
    <property type="component" value="Chromosome 21"/>
</dbReference>
<dbReference type="GO" id="GO:0007052">
    <property type="term" value="P:mitotic spindle organization"/>
    <property type="evidence" value="ECO:0007669"/>
    <property type="project" value="TreeGrafter"/>
</dbReference>
<proteinExistence type="inferred from homology"/>
<evidence type="ECO:0000313" key="19">
    <source>
        <dbReference type="Ensembl" id="ENSSTUP00000081624.1"/>
    </source>
</evidence>
<dbReference type="InterPro" id="IPR000959">
    <property type="entry name" value="POLO_box_dom"/>
</dbReference>
<evidence type="ECO:0000256" key="10">
    <source>
        <dbReference type="ARBA" id="ARBA00023242"/>
    </source>
</evidence>
<dbReference type="GO" id="GO:0006974">
    <property type="term" value="P:DNA damage response"/>
    <property type="evidence" value="ECO:0007669"/>
    <property type="project" value="TreeGrafter"/>
</dbReference>
<dbReference type="PANTHER" id="PTHR24345:SF42">
    <property type="entry name" value="SERINE_THREONINE-PROTEIN KINASE PLK3"/>
    <property type="match status" value="1"/>
</dbReference>
<evidence type="ECO:0000259" key="17">
    <source>
        <dbReference type="PROSITE" id="PS50011"/>
    </source>
</evidence>
<comment type="similarity">
    <text evidence="15">Belongs to the protein kinase superfamily. Ser/Thr protein kinase family. CDC5/Polo subfamily.</text>
</comment>
<dbReference type="Pfam" id="PF00659">
    <property type="entry name" value="POLO_box"/>
    <property type="match status" value="2"/>
</dbReference>
<dbReference type="CDD" id="cd13117">
    <property type="entry name" value="POLO_box_2"/>
    <property type="match status" value="1"/>
</dbReference>
<gene>
    <name evidence="19" type="primary">PLK3</name>
    <name evidence="19" type="synonym">LOC115156998</name>
</gene>
<keyword evidence="7 14" id="KW-0547">Nucleotide-binding</keyword>
<feature type="domain" description="Protein kinase" evidence="17">
    <location>
        <begin position="45"/>
        <end position="297"/>
    </location>
</feature>
<dbReference type="PROSITE" id="PS50011">
    <property type="entry name" value="PROTEIN_KINASE_DOM"/>
    <property type="match status" value="1"/>
</dbReference>
<dbReference type="AlphaFoldDB" id="A0A674CDQ9"/>
<keyword evidence="5 15" id="KW-0808">Transferase</keyword>
<accession>A0A674CDQ9</accession>
<comment type="catalytic activity">
    <reaction evidence="12 15">
        <text>L-threonyl-[protein] + ATP = O-phospho-L-threonyl-[protein] + ADP + H(+)</text>
        <dbReference type="Rhea" id="RHEA:46608"/>
        <dbReference type="Rhea" id="RHEA-COMP:11060"/>
        <dbReference type="Rhea" id="RHEA-COMP:11605"/>
        <dbReference type="ChEBI" id="CHEBI:15378"/>
        <dbReference type="ChEBI" id="CHEBI:30013"/>
        <dbReference type="ChEBI" id="CHEBI:30616"/>
        <dbReference type="ChEBI" id="CHEBI:61977"/>
        <dbReference type="ChEBI" id="CHEBI:456216"/>
        <dbReference type="EC" id="2.7.11.21"/>
    </reaction>
</comment>
<evidence type="ECO:0000313" key="20">
    <source>
        <dbReference type="Proteomes" id="UP000472277"/>
    </source>
</evidence>
<evidence type="ECO:0000259" key="18">
    <source>
        <dbReference type="PROSITE" id="PS50078"/>
    </source>
</evidence>
<dbReference type="FunFam" id="1.10.510.10:FF:000189">
    <property type="entry name" value="Serine/threonine-protein kinase PLK"/>
    <property type="match status" value="1"/>
</dbReference>
<dbReference type="Gene3D" id="3.30.200.20">
    <property type="entry name" value="Phosphorylase Kinase, domain 1"/>
    <property type="match status" value="1"/>
</dbReference>
<evidence type="ECO:0000256" key="13">
    <source>
        <dbReference type="ARBA" id="ARBA00048347"/>
    </source>
</evidence>
<keyword evidence="9 14" id="KW-0067">ATP-binding</keyword>
<name>A0A674CDQ9_SALTR</name>
<keyword evidence="20" id="KW-1185">Reference proteome</keyword>
<feature type="binding site" evidence="14">
    <location>
        <position position="74"/>
    </location>
    <ligand>
        <name>ATP</name>
        <dbReference type="ChEBI" id="CHEBI:30616"/>
    </ligand>
</feature>
<dbReference type="GO" id="GO:0005813">
    <property type="term" value="C:centrosome"/>
    <property type="evidence" value="ECO:0007669"/>
    <property type="project" value="UniProtKB-SubCell"/>
</dbReference>
<dbReference type="InterPro" id="IPR000719">
    <property type="entry name" value="Prot_kinase_dom"/>
</dbReference>
<feature type="domain" description="POLO box" evidence="18">
    <location>
        <begin position="396"/>
        <end position="472"/>
    </location>
</feature>
<evidence type="ECO:0000256" key="7">
    <source>
        <dbReference type="ARBA" id="ARBA00022741"/>
    </source>
</evidence>
<dbReference type="PROSITE" id="PS00107">
    <property type="entry name" value="PROTEIN_KINASE_ATP"/>
    <property type="match status" value="1"/>
</dbReference>
<dbReference type="PROSITE" id="PS50078">
    <property type="entry name" value="POLO_BOX"/>
    <property type="match status" value="2"/>
</dbReference>
<evidence type="ECO:0000256" key="6">
    <source>
        <dbReference type="ARBA" id="ARBA00022737"/>
    </source>
</evidence>
<evidence type="ECO:0000256" key="2">
    <source>
        <dbReference type="ARBA" id="ARBA00004604"/>
    </source>
</evidence>
<dbReference type="GO" id="GO:0000776">
    <property type="term" value="C:kinetochore"/>
    <property type="evidence" value="ECO:0007669"/>
    <property type="project" value="TreeGrafter"/>
</dbReference>
<dbReference type="InterPro" id="IPR036947">
    <property type="entry name" value="POLO_box_dom_sf"/>
</dbReference>
<dbReference type="SMART" id="SM00220">
    <property type="entry name" value="S_TKc"/>
    <property type="match status" value="1"/>
</dbReference>
<keyword evidence="10" id="KW-0539">Nucleus</keyword>
<dbReference type="Gene3D" id="3.30.1120.30">
    <property type="entry name" value="POLO box domain"/>
    <property type="match status" value="2"/>
</dbReference>
<dbReference type="CDD" id="cd13118">
    <property type="entry name" value="POLO_box_1"/>
    <property type="match status" value="1"/>
</dbReference>